<keyword evidence="2" id="KW-1133">Transmembrane helix</keyword>
<feature type="transmembrane region" description="Helical" evidence="2">
    <location>
        <begin position="98"/>
        <end position="116"/>
    </location>
</feature>
<keyword evidence="2" id="KW-0472">Membrane</keyword>
<accession>A0A813INW8</accession>
<organism evidence="3 4">
    <name type="scientific">Polarella glacialis</name>
    <name type="common">Dinoflagellate</name>
    <dbReference type="NCBI Taxonomy" id="89957"/>
    <lineage>
        <taxon>Eukaryota</taxon>
        <taxon>Sar</taxon>
        <taxon>Alveolata</taxon>
        <taxon>Dinophyceae</taxon>
        <taxon>Suessiales</taxon>
        <taxon>Suessiaceae</taxon>
        <taxon>Polarella</taxon>
    </lineage>
</organism>
<sequence>MGPVPVALRHLFVIEASWQPLRNDGVFDAYNNYNNKNNNNSNKNNNNSNSNNDNNKQEQQQQQHAANAFFAPRHGADGISNAADRSTPAPTHCRNRTAFALAILPGAVAFGVVLILDTLAASAAGC</sequence>
<reference evidence="3" key="1">
    <citation type="submission" date="2021-02" db="EMBL/GenBank/DDBJ databases">
        <authorList>
            <person name="Dougan E. K."/>
            <person name="Rhodes N."/>
            <person name="Thang M."/>
            <person name="Chan C."/>
        </authorList>
    </citation>
    <scope>NUCLEOTIDE SEQUENCE</scope>
</reference>
<evidence type="ECO:0000256" key="2">
    <source>
        <dbReference type="SAM" id="Phobius"/>
    </source>
</evidence>
<gene>
    <name evidence="3" type="ORF">PGLA2088_LOCUS10292</name>
</gene>
<evidence type="ECO:0000313" key="4">
    <source>
        <dbReference type="Proteomes" id="UP000626109"/>
    </source>
</evidence>
<dbReference type="EMBL" id="CAJNNW010011533">
    <property type="protein sequence ID" value="CAE8653279.1"/>
    <property type="molecule type" value="Genomic_DNA"/>
</dbReference>
<feature type="compositionally biased region" description="Low complexity" evidence="1">
    <location>
        <begin position="31"/>
        <end position="63"/>
    </location>
</feature>
<name>A0A813INW8_POLGL</name>
<keyword evidence="2" id="KW-0812">Transmembrane</keyword>
<feature type="region of interest" description="Disordered" evidence="1">
    <location>
        <begin position="29"/>
        <end position="90"/>
    </location>
</feature>
<comment type="caution">
    <text evidence="3">The sequence shown here is derived from an EMBL/GenBank/DDBJ whole genome shotgun (WGS) entry which is preliminary data.</text>
</comment>
<protein>
    <submittedName>
        <fullName evidence="3">Uncharacterized protein</fullName>
    </submittedName>
</protein>
<proteinExistence type="predicted"/>
<dbReference type="Proteomes" id="UP000626109">
    <property type="component" value="Unassembled WGS sequence"/>
</dbReference>
<evidence type="ECO:0000256" key="1">
    <source>
        <dbReference type="SAM" id="MobiDB-lite"/>
    </source>
</evidence>
<evidence type="ECO:0000313" key="3">
    <source>
        <dbReference type="EMBL" id="CAE8653279.1"/>
    </source>
</evidence>
<dbReference type="AlphaFoldDB" id="A0A813INW8"/>